<protein>
    <recommendedName>
        <fullName evidence="4">Lipoprotein</fullName>
    </recommendedName>
</protein>
<evidence type="ECO:0008006" key="4">
    <source>
        <dbReference type="Google" id="ProtNLM"/>
    </source>
</evidence>
<feature type="chain" id="PRO_5031035287" description="Lipoprotein" evidence="1">
    <location>
        <begin position="20"/>
        <end position="169"/>
    </location>
</feature>
<dbReference type="RefSeq" id="WP_171435476.1">
    <property type="nucleotide sequence ID" value="NZ_JABFJV010000070.1"/>
</dbReference>
<organism evidence="2 3">
    <name type="scientific">Corallococcus exercitus</name>
    <dbReference type="NCBI Taxonomy" id="2316736"/>
    <lineage>
        <taxon>Bacteria</taxon>
        <taxon>Pseudomonadati</taxon>
        <taxon>Myxococcota</taxon>
        <taxon>Myxococcia</taxon>
        <taxon>Myxococcales</taxon>
        <taxon>Cystobacterineae</taxon>
        <taxon>Myxococcaceae</taxon>
        <taxon>Corallococcus</taxon>
    </lineage>
</organism>
<accession>A0A7Y4KKL2</accession>
<dbReference type="Proteomes" id="UP000563426">
    <property type="component" value="Unassembled WGS sequence"/>
</dbReference>
<evidence type="ECO:0000256" key="1">
    <source>
        <dbReference type="SAM" id="SignalP"/>
    </source>
</evidence>
<keyword evidence="1" id="KW-0732">Signal</keyword>
<reference evidence="2 3" key="1">
    <citation type="submission" date="2020-05" db="EMBL/GenBank/DDBJ databases">
        <authorList>
            <person name="Whitworth D."/>
        </authorList>
    </citation>
    <scope>NUCLEOTIDE SEQUENCE [LARGE SCALE GENOMIC DNA]</scope>
    <source>
        <strain evidence="2 3">AB043B</strain>
    </source>
</reference>
<name>A0A7Y4KKL2_9BACT</name>
<evidence type="ECO:0000313" key="2">
    <source>
        <dbReference type="EMBL" id="NOK34444.1"/>
    </source>
</evidence>
<evidence type="ECO:0000313" key="3">
    <source>
        <dbReference type="Proteomes" id="UP000563426"/>
    </source>
</evidence>
<dbReference type="AlphaFoldDB" id="A0A7Y4KKL2"/>
<dbReference type="EMBL" id="JABFJV010000070">
    <property type="protein sequence ID" value="NOK34444.1"/>
    <property type="molecule type" value="Genomic_DNA"/>
</dbReference>
<proteinExistence type="predicted"/>
<sequence length="169" mass="17359">MLRSLALTSAATLSLFCAACGGDDKDDPQDPAQIEYTRANVTGTHPVLMTMVIPGISDAGEPIQTHLVLTEDASTRNGLTVALPPLDCDLTATMTGEYTFTMKPGTCTFPIPEDPEVECSFSLDITGGTGGRASAGAAVGATLTGNYNINCTSEGLPFALPVTVTLAGT</sequence>
<gene>
    <name evidence="2" type="ORF">HMI49_14680</name>
</gene>
<feature type="signal peptide" evidence="1">
    <location>
        <begin position="1"/>
        <end position="19"/>
    </location>
</feature>
<keyword evidence="3" id="KW-1185">Reference proteome</keyword>
<comment type="caution">
    <text evidence="2">The sequence shown here is derived from an EMBL/GenBank/DDBJ whole genome shotgun (WGS) entry which is preliminary data.</text>
</comment>